<sequence>MRPCHRDSSADSHTQPPCPRVSDLEDSEALMQPLVMQEWLHVLPPCPEWHTPGQAQPSSPARPLAQ</sequence>
<comment type="caution">
    <text evidence="2">The sequence shown here is derived from an EMBL/GenBank/DDBJ whole genome shotgun (WGS) entry which is preliminary data.</text>
</comment>
<gene>
    <name evidence="2" type="ORF">DV515_00010820</name>
</gene>
<evidence type="ECO:0000313" key="3">
    <source>
        <dbReference type="Proteomes" id="UP000276834"/>
    </source>
</evidence>
<protein>
    <submittedName>
        <fullName evidence="2">Uncharacterized protein</fullName>
    </submittedName>
</protein>
<reference evidence="2 3" key="1">
    <citation type="journal article" date="2018" name="Proc. R. Soc. B">
        <title>A non-coding region near Follistatin controls head colour polymorphism in the Gouldian finch.</title>
        <authorList>
            <person name="Toomey M.B."/>
            <person name="Marques C.I."/>
            <person name="Andrade P."/>
            <person name="Araujo P.M."/>
            <person name="Sabatino S."/>
            <person name="Gazda M.A."/>
            <person name="Afonso S."/>
            <person name="Lopes R.J."/>
            <person name="Corbo J.C."/>
            <person name="Carneiro M."/>
        </authorList>
    </citation>
    <scope>NUCLEOTIDE SEQUENCE [LARGE SCALE GENOMIC DNA]</scope>
    <source>
        <strain evidence="2">Red01</strain>
        <tissue evidence="2">Muscle</tissue>
    </source>
</reference>
<dbReference type="AlphaFoldDB" id="A0A3L8S9C7"/>
<organism evidence="2 3">
    <name type="scientific">Chloebia gouldiae</name>
    <name type="common">Gouldian finch</name>
    <name type="synonym">Erythrura gouldiae</name>
    <dbReference type="NCBI Taxonomy" id="44316"/>
    <lineage>
        <taxon>Eukaryota</taxon>
        <taxon>Metazoa</taxon>
        <taxon>Chordata</taxon>
        <taxon>Craniata</taxon>
        <taxon>Vertebrata</taxon>
        <taxon>Euteleostomi</taxon>
        <taxon>Archelosauria</taxon>
        <taxon>Archosauria</taxon>
        <taxon>Dinosauria</taxon>
        <taxon>Saurischia</taxon>
        <taxon>Theropoda</taxon>
        <taxon>Coelurosauria</taxon>
        <taxon>Aves</taxon>
        <taxon>Neognathae</taxon>
        <taxon>Neoaves</taxon>
        <taxon>Telluraves</taxon>
        <taxon>Australaves</taxon>
        <taxon>Passeriformes</taxon>
        <taxon>Passeroidea</taxon>
        <taxon>Passeridae</taxon>
        <taxon>Chloebia</taxon>
    </lineage>
</organism>
<feature type="non-terminal residue" evidence="2">
    <location>
        <position position="66"/>
    </location>
</feature>
<dbReference type="Proteomes" id="UP000276834">
    <property type="component" value="Unassembled WGS sequence"/>
</dbReference>
<dbReference type="EMBL" id="QUSF01000041">
    <property type="protein sequence ID" value="RLV98441.1"/>
    <property type="molecule type" value="Genomic_DNA"/>
</dbReference>
<feature type="region of interest" description="Disordered" evidence="1">
    <location>
        <begin position="45"/>
        <end position="66"/>
    </location>
</feature>
<name>A0A3L8S9C7_CHLGU</name>
<feature type="region of interest" description="Disordered" evidence="1">
    <location>
        <begin position="1"/>
        <end position="24"/>
    </location>
</feature>
<evidence type="ECO:0000256" key="1">
    <source>
        <dbReference type="SAM" id="MobiDB-lite"/>
    </source>
</evidence>
<keyword evidence="3" id="KW-1185">Reference proteome</keyword>
<proteinExistence type="predicted"/>
<accession>A0A3L8S9C7</accession>
<evidence type="ECO:0000313" key="2">
    <source>
        <dbReference type="EMBL" id="RLV98441.1"/>
    </source>
</evidence>
<feature type="compositionally biased region" description="Basic and acidic residues" evidence="1">
    <location>
        <begin position="1"/>
        <end position="10"/>
    </location>
</feature>